<keyword evidence="1" id="KW-0732">Signal</keyword>
<feature type="chain" id="PRO_5007553157" description="DUF4142 domain-containing protein" evidence="1">
    <location>
        <begin position="24"/>
        <end position="181"/>
    </location>
</feature>
<gene>
    <name evidence="3" type="ORF">AD928_00275</name>
</gene>
<comment type="caution">
    <text evidence="3">The sequence shown here is derived from an EMBL/GenBank/DDBJ whole genome shotgun (WGS) entry which is preliminary data.</text>
</comment>
<dbReference type="EMBL" id="LHZA01000041">
    <property type="protein sequence ID" value="KXV03451.1"/>
    <property type="molecule type" value="Genomic_DNA"/>
</dbReference>
<dbReference type="InterPro" id="IPR025419">
    <property type="entry name" value="DUF4142"/>
</dbReference>
<accession>A0A149R1S1</accession>
<protein>
    <recommendedName>
        <fullName evidence="2">DUF4142 domain-containing protein</fullName>
    </recommendedName>
</protein>
<feature type="signal peptide" evidence="1">
    <location>
        <begin position="1"/>
        <end position="23"/>
    </location>
</feature>
<feature type="domain" description="DUF4142" evidence="2">
    <location>
        <begin position="48"/>
        <end position="176"/>
    </location>
</feature>
<dbReference type="PATRIC" id="fig|178900.5.peg.637"/>
<dbReference type="InterPro" id="IPR012347">
    <property type="entry name" value="Ferritin-like"/>
</dbReference>
<dbReference type="Pfam" id="PF13628">
    <property type="entry name" value="DUF4142"/>
    <property type="match status" value="1"/>
</dbReference>
<evidence type="ECO:0000259" key="2">
    <source>
        <dbReference type="Pfam" id="PF13628"/>
    </source>
</evidence>
<organism evidence="3 4">
    <name type="scientific">Acetobacter cerevisiae</name>
    <dbReference type="NCBI Taxonomy" id="178900"/>
    <lineage>
        <taxon>Bacteria</taxon>
        <taxon>Pseudomonadati</taxon>
        <taxon>Pseudomonadota</taxon>
        <taxon>Alphaproteobacteria</taxon>
        <taxon>Acetobacterales</taxon>
        <taxon>Acetobacteraceae</taxon>
        <taxon>Acetobacter</taxon>
    </lineage>
</organism>
<dbReference type="RefSeq" id="WP_062247345.1">
    <property type="nucleotide sequence ID" value="NZ_LHZA01000041.1"/>
</dbReference>
<dbReference type="AlphaFoldDB" id="A0A149R1S1"/>
<proteinExistence type="predicted"/>
<dbReference type="PROSITE" id="PS51257">
    <property type="entry name" value="PROKAR_LIPOPROTEIN"/>
    <property type="match status" value="1"/>
</dbReference>
<evidence type="ECO:0000256" key="1">
    <source>
        <dbReference type="SAM" id="SignalP"/>
    </source>
</evidence>
<evidence type="ECO:0000313" key="3">
    <source>
        <dbReference type="EMBL" id="KXV03451.1"/>
    </source>
</evidence>
<dbReference type="Gene3D" id="1.20.1260.10">
    <property type="match status" value="1"/>
</dbReference>
<name>A0A149R1S1_9PROT</name>
<dbReference type="Proteomes" id="UP000075473">
    <property type="component" value="Unassembled WGS sequence"/>
</dbReference>
<sequence>MLLPSRHQVLTCSSLVVSLFALSACIHPGQPPAPPLPALAKATPFTAADTSFASRLNDEDLTHIALANLAKTHAARSDIALLGTTIVKDLTDNHDKLTALATTGTATLAAKPSAQSQKIIDQMQRLHGAAFDRSYARYLASNTKSTSLFIDATNATSTNADLVKLATDLKTKLLGYEAQVK</sequence>
<evidence type="ECO:0000313" key="4">
    <source>
        <dbReference type="Proteomes" id="UP000075473"/>
    </source>
</evidence>
<reference evidence="3 4" key="1">
    <citation type="submission" date="2015-06" db="EMBL/GenBank/DDBJ databases">
        <title>Improved classification and identification of acetic acid bacteria using matrix-assisted laser desorption/ionization time-of-flight mass spectrometry; Gluconobacter nephelii and Gluconobacter uchimurae are later heterotypic synonyms of Gluconobacter japonicus and Gluconobacter oxydans, respectively.</title>
        <authorList>
            <person name="Li L."/>
            <person name="Cleenwerck I."/>
            <person name="De Vuyst L."/>
            <person name="Vandamme P."/>
        </authorList>
    </citation>
    <scope>NUCLEOTIDE SEQUENCE [LARGE SCALE GENOMIC DNA]</scope>
    <source>
        <strain evidence="3 4">LMG 1625</strain>
    </source>
</reference>